<dbReference type="SMART" id="SM00560">
    <property type="entry name" value="LamGL"/>
    <property type="match status" value="1"/>
</dbReference>
<dbReference type="Pfam" id="PF11617">
    <property type="entry name" value="Cu-binding_MopE"/>
    <property type="match status" value="2"/>
</dbReference>
<keyword evidence="1" id="KW-0732">Signal</keyword>
<protein>
    <recommendedName>
        <fullName evidence="3">LamG-like jellyroll fold domain-containing protein</fullName>
    </recommendedName>
</protein>
<evidence type="ECO:0000256" key="1">
    <source>
        <dbReference type="ARBA" id="ARBA00022729"/>
    </source>
</evidence>
<dbReference type="SUPFAM" id="SSF49899">
    <property type="entry name" value="Concanavalin A-like lectins/glucanases"/>
    <property type="match status" value="2"/>
</dbReference>
<gene>
    <name evidence="4" type="ORF">COV59_02685</name>
</gene>
<name>A0A2H0N7H5_9BACT</name>
<dbReference type="InterPro" id="IPR013320">
    <property type="entry name" value="ConA-like_dom_sf"/>
</dbReference>
<dbReference type="Gene3D" id="2.60.120.200">
    <property type="match status" value="2"/>
</dbReference>
<evidence type="ECO:0000313" key="4">
    <source>
        <dbReference type="EMBL" id="PIR04066.1"/>
    </source>
</evidence>
<evidence type="ECO:0000256" key="2">
    <source>
        <dbReference type="ARBA" id="ARBA00023157"/>
    </source>
</evidence>
<dbReference type="InterPro" id="IPR021655">
    <property type="entry name" value="Put_metal-bd"/>
</dbReference>
<dbReference type="Pfam" id="PF13385">
    <property type="entry name" value="Laminin_G_3"/>
    <property type="match status" value="2"/>
</dbReference>
<sequence>ASGGLFYAAVQRAIVPGGATNDDYLIYAFDIDLSTSGHVVNWWGIPVALNTPIRNISDMYFSKDTGILYVLYDDSENRLIEMDPQGNVLQDYSAVPVAAREGVIIVTSHPSVTADIYIASDSQKIVAHYSGFPVRYYDADKDGVDHFVDCNDNNASIHPGATEVLYDGIDNDCNPATADTLDADNDGYNSNIDCNDNSASIYPGATEVVGNGIDDDCDPSTLDEPPAPTEISSVGLVAHIRFDLDGSDSSSASNNVTFRGNASVNTTAGKFQGAANFDGNGDYASFANTNDINLGTHGQRSVSIWFKASDKNRRQVLYEEGAQVRGLAVYLDSGKLYVSGWNSPTNESNWAGTYLTVSNVQANTWHHVVLTLNGGSSLTANALSGYLDGALFGQGNGSQLWAHSGDIGVGAVNNGILFHDGSNPSTGSQSLSGLIDDVRIYNRELSANEVHDLFNIQVEPLALPHEVSQDPIVRNNLVLQFPLEDSAGNVALDYSGQKNNGELRGGVTTGVDGKFSQAMQFDGVDDYIYVPDSQDINLGTHTQRSISLQFKADRLTGRQVLFEEGGTVRGLNIYLDGGDLYVGGWNETTNESHWLGTFLKLASAQVGQWYQVALTLDGTASLTNEAFKGYVDGVLVASGSGSQLWAHSGDIGVGATNNDTKFHDGNRSGTAKDMFKGSIDDLRIYNRVLSSNEMGLLFNY</sequence>
<feature type="domain" description="LamG-like jellyroll fold" evidence="3">
    <location>
        <begin position="298"/>
        <end position="448"/>
    </location>
</feature>
<dbReference type="InterPro" id="IPR006558">
    <property type="entry name" value="LamG-like"/>
</dbReference>
<comment type="caution">
    <text evidence="4">The sequence shown here is derived from an EMBL/GenBank/DDBJ whole genome shotgun (WGS) entry which is preliminary data.</text>
</comment>
<dbReference type="EMBL" id="PCWN01000007">
    <property type="protein sequence ID" value="PIR04066.1"/>
    <property type="molecule type" value="Genomic_DNA"/>
</dbReference>
<evidence type="ECO:0000313" key="5">
    <source>
        <dbReference type="Proteomes" id="UP000229600"/>
    </source>
</evidence>
<organism evidence="4 5">
    <name type="scientific">Candidatus Magasanikbacteria bacterium CG11_big_fil_rev_8_21_14_0_20_39_34</name>
    <dbReference type="NCBI Taxonomy" id="1974653"/>
    <lineage>
        <taxon>Bacteria</taxon>
        <taxon>Candidatus Magasanikiibacteriota</taxon>
    </lineage>
</organism>
<reference evidence="4 5" key="1">
    <citation type="submission" date="2017-09" db="EMBL/GenBank/DDBJ databases">
        <title>Depth-based differentiation of microbial function through sediment-hosted aquifers and enrichment of novel symbionts in the deep terrestrial subsurface.</title>
        <authorList>
            <person name="Probst A.J."/>
            <person name="Ladd B."/>
            <person name="Jarett J.K."/>
            <person name="Geller-Mcgrath D.E."/>
            <person name="Sieber C.M."/>
            <person name="Emerson J.B."/>
            <person name="Anantharaman K."/>
            <person name="Thomas B.C."/>
            <person name="Malmstrom R."/>
            <person name="Stieglmeier M."/>
            <person name="Klingl A."/>
            <person name="Woyke T."/>
            <person name="Ryan C.M."/>
            <person name="Banfield J.F."/>
        </authorList>
    </citation>
    <scope>NUCLEOTIDE SEQUENCE [LARGE SCALE GENOMIC DNA]</scope>
    <source>
        <strain evidence="4">CG11_big_fil_rev_8_21_14_0_20_39_34</strain>
    </source>
</reference>
<accession>A0A2H0N7H5</accession>
<dbReference type="AlphaFoldDB" id="A0A2H0N7H5"/>
<proteinExistence type="predicted"/>
<feature type="non-terminal residue" evidence="4">
    <location>
        <position position="1"/>
    </location>
</feature>
<dbReference type="SUPFAM" id="SSF50956">
    <property type="entry name" value="Thermostable phytase (3-phytase)"/>
    <property type="match status" value="1"/>
</dbReference>
<keyword evidence="2" id="KW-1015">Disulfide bond</keyword>
<dbReference type="Proteomes" id="UP000229600">
    <property type="component" value="Unassembled WGS sequence"/>
</dbReference>
<dbReference type="PANTHER" id="PTHR42535">
    <property type="entry name" value="OOKINETE PROTEIN, PUTATIVE-RELATED"/>
    <property type="match status" value="1"/>
</dbReference>
<dbReference type="PANTHER" id="PTHR42535:SF2">
    <property type="entry name" value="CHROMOSOME UNDETERMINED SCAFFOLD_146, WHOLE GENOME SHOTGUN SEQUENCE"/>
    <property type="match status" value="1"/>
</dbReference>
<evidence type="ECO:0000259" key="3">
    <source>
        <dbReference type="SMART" id="SM00560"/>
    </source>
</evidence>